<dbReference type="InterPro" id="IPR027417">
    <property type="entry name" value="P-loop_NTPase"/>
</dbReference>
<reference evidence="12" key="1">
    <citation type="submission" date="2016-10" db="EMBL/GenBank/DDBJ databases">
        <authorList>
            <person name="Varghese N."/>
            <person name="Submissions S."/>
        </authorList>
    </citation>
    <scope>NUCLEOTIDE SEQUENCE [LARGE SCALE GENOMIC DNA]</scope>
    <source>
        <strain evidence="12">EPL6</strain>
    </source>
</reference>
<evidence type="ECO:0000256" key="3">
    <source>
        <dbReference type="ARBA" id="ARBA00022763"/>
    </source>
</evidence>
<dbReference type="GO" id="GO:0004527">
    <property type="term" value="F:exonuclease activity"/>
    <property type="evidence" value="ECO:0007669"/>
    <property type="project" value="UniProtKB-KW"/>
</dbReference>
<keyword evidence="12" id="KW-1185">Reference proteome</keyword>
<dbReference type="GO" id="GO:0003677">
    <property type="term" value="F:DNA binding"/>
    <property type="evidence" value="ECO:0007669"/>
    <property type="project" value="UniProtKB-KW"/>
</dbReference>
<proteinExistence type="predicted"/>
<evidence type="ECO:0000256" key="6">
    <source>
        <dbReference type="ARBA" id="ARBA00022839"/>
    </source>
</evidence>
<evidence type="ECO:0000313" key="11">
    <source>
        <dbReference type="EMBL" id="SDL93471.1"/>
    </source>
</evidence>
<protein>
    <submittedName>
        <fullName evidence="11">ATP-dependent helicase/nuclease subunit B</fullName>
    </submittedName>
</protein>
<dbReference type="OrthoDB" id="9761147at2"/>
<organism evidence="11 12">
    <name type="scientific">Oryzisolibacter propanilivorax</name>
    <dbReference type="NCBI Taxonomy" id="1527607"/>
    <lineage>
        <taxon>Bacteria</taxon>
        <taxon>Pseudomonadati</taxon>
        <taxon>Pseudomonadota</taxon>
        <taxon>Betaproteobacteria</taxon>
        <taxon>Burkholderiales</taxon>
        <taxon>Comamonadaceae</taxon>
        <taxon>Oryzisolibacter</taxon>
    </lineage>
</organism>
<accession>A0A1G9P4P2</accession>
<name>A0A1G9P4P2_9BURK</name>
<dbReference type="Gene3D" id="3.90.320.10">
    <property type="match status" value="1"/>
</dbReference>
<dbReference type="AlphaFoldDB" id="A0A1G9P4P2"/>
<evidence type="ECO:0000256" key="1">
    <source>
        <dbReference type="ARBA" id="ARBA00022722"/>
    </source>
</evidence>
<dbReference type="InterPro" id="IPR038726">
    <property type="entry name" value="PDDEXK_AddAB-type"/>
</dbReference>
<dbReference type="GO" id="GO:0006281">
    <property type="term" value="P:DNA repair"/>
    <property type="evidence" value="ECO:0007669"/>
    <property type="project" value="UniProtKB-KW"/>
</dbReference>
<keyword evidence="4" id="KW-0378">Hydrolase</keyword>
<keyword evidence="1" id="KW-0540">Nuclease</keyword>
<evidence type="ECO:0000313" key="12">
    <source>
        <dbReference type="Proteomes" id="UP000198552"/>
    </source>
</evidence>
<evidence type="ECO:0000256" key="7">
    <source>
        <dbReference type="ARBA" id="ARBA00022840"/>
    </source>
</evidence>
<evidence type="ECO:0000256" key="9">
    <source>
        <dbReference type="ARBA" id="ARBA00023204"/>
    </source>
</evidence>
<dbReference type="Pfam" id="PF12705">
    <property type="entry name" value="PDDEXK_1"/>
    <property type="match status" value="1"/>
</dbReference>
<dbReference type="GO" id="GO:0005524">
    <property type="term" value="F:ATP binding"/>
    <property type="evidence" value="ECO:0007669"/>
    <property type="project" value="UniProtKB-KW"/>
</dbReference>
<evidence type="ECO:0000256" key="5">
    <source>
        <dbReference type="ARBA" id="ARBA00022806"/>
    </source>
</evidence>
<evidence type="ECO:0000259" key="10">
    <source>
        <dbReference type="PROSITE" id="PS51217"/>
    </source>
</evidence>
<keyword evidence="8" id="KW-0238">DNA-binding</keyword>
<keyword evidence="9" id="KW-0234">DNA repair</keyword>
<evidence type="ECO:0000256" key="4">
    <source>
        <dbReference type="ARBA" id="ARBA00022801"/>
    </source>
</evidence>
<sequence length="852" mass="90742">MTVIAADDGPARGWTEAFAWLQARAGQLGVPLCAAVVLVPYAQLMAQARRHWQRHCPQGFAPRFETTRNWAGQFAASAPHATEYTGERARDSITARALLVRAGLGDQREVLAGPLLELAAQLAAAAAAVPPGRRAAWGDMARTLLPTAGDGGALRLEAAAAQLALEWVLASRHASDALFDAPARSCARLLLVIEGLQPDPLAQALREHWGDDGGALQLRPAAELPPACIALHPAEDAEAEARRAAACVLAHLAQGRAPVALAAMDRALTRRVCALLQGAGVPLRDETGWTLSTTRAAARVLALLRACAWDAGSDTVLDWLKHSPAADALALRALERWLRRRGTPHWSAAAHDLAEQAQRHPAEAALVAQCERWRGALRAARPLRDWLAALREALQASGAWDALAQDAAGARVLAELRLPAGLDAGLHDADGAGRRLALAEFTHWVSEVLECARHRPEYPEGAPVVVLPLAQLLARPFDALVLPGCDEKRLPVAPEPPGPWSAAQREGLGLPTREDLAQAQRAAWQQALATAHVDVLWRTGEGGEPLLASALVQALQLDGVAAAGRDACAPRRVAPAPVARPCADGSALPVAQLSASAYEDLRQCPYRFFALRQLGLRGDDELDGGVDKRDFGTWLHAVLQHFHEALATDAQAARPALMDAAAERALCALRLSEADFLPYTSGWPQLRDGYLQWLAQHEAKEGASFGQAELRATQPLAGVSLVGTLDRVDVIRPAGGGAPLHLVIDYKSESGTRTAARVKAGGEDTQLAFYAALMPPGSALRAAYVNVGERGETKFHEQPDVAALRDALVAGIQRDLERIAAGAPITALGEGAACEWCDARGLCRRDFWQDQA</sequence>
<dbReference type="EMBL" id="FNHP01000001">
    <property type="protein sequence ID" value="SDL93471.1"/>
    <property type="molecule type" value="Genomic_DNA"/>
</dbReference>
<feature type="domain" description="UvrD-like helicase C-terminal" evidence="10">
    <location>
        <begin position="198"/>
        <end position="474"/>
    </location>
</feature>
<keyword evidence="7" id="KW-0067">ATP-binding</keyword>
<dbReference type="SUPFAM" id="SSF52540">
    <property type="entry name" value="P-loop containing nucleoside triphosphate hydrolases"/>
    <property type="match status" value="1"/>
</dbReference>
<dbReference type="RefSeq" id="WP_091565543.1">
    <property type="nucleotide sequence ID" value="NZ_FNHP01000001.1"/>
</dbReference>
<evidence type="ECO:0000256" key="2">
    <source>
        <dbReference type="ARBA" id="ARBA00022741"/>
    </source>
</evidence>
<gene>
    <name evidence="11" type="ORF">SAMN05428957_101184</name>
</gene>
<keyword evidence="6" id="KW-0269">Exonuclease</keyword>
<keyword evidence="3" id="KW-0227">DNA damage</keyword>
<keyword evidence="2" id="KW-0547">Nucleotide-binding</keyword>
<dbReference type="PROSITE" id="PS51217">
    <property type="entry name" value="UVRD_HELICASE_CTER"/>
    <property type="match status" value="1"/>
</dbReference>
<dbReference type="GO" id="GO:0004386">
    <property type="term" value="F:helicase activity"/>
    <property type="evidence" value="ECO:0007669"/>
    <property type="project" value="UniProtKB-KW"/>
</dbReference>
<dbReference type="Proteomes" id="UP000198552">
    <property type="component" value="Unassembled WGS sequence"/>
</dbReference>
<evidence type="ECO:0000256" key="8">
    <source>
        <dbReference type="ARBA" id="ARBA00023125"/>
    </source>
</evidence>
<keyword evidence="5 11" id="KW-0347">Helicase</keyword>
<dbReference type="InterPro" id="IPR011604">
    <property type="entry name" value="PDDEXK-like_dom_sf"/>
</dbReference>
<dbReference type="InterPro" id="IPR014017">
    <property type="entry name" value="DNA_helicase_UvrD-like_C"/>
</dbReference>
<dbReference type="STRING" id="1527607.SAMN05428957_101184"/>